<proteinExistence type="predicted"/>
<evidence type="ECO:0000256" key="1">
    <source>
        <dbReference type="SAM" id="MobiDB-lite"/>
    </source>
</evidence>
<feature type="region of interest" description="Disordered" evidence="1">
    <location>
        <begin position="301"/>
        <end position="322"/>
    </location>
</feature>
<dbReference type="PANTHER" id="PTHR33356:SF27">
    <property type="entry name" value="(RAPE) HYPOTHETICAL PROTEIN"/>
    <property type="match status" value="1"/>
</dbReference>
<dbReference type="PANTHER" id="PTHR33356">
    <property type="entry name" value="TIP41-LIKE PROTEIN"/>
    <property type="match status" value="1"/>
</dbReference>
<dbReference type="EMBL" id="CAKOAT010564042">
    <property type="protein sequence ID" value="CAH8382701.1"/>
    <property type="molecule type" value="Genomic_DNA"/>
</dbReference>
<comment type="caution">
    <text evidence="2">The sequence shown here is derived from an EMBL/GenBank/DDBJ whole genome shotgun (WGS) entry which is preliminary data.</text>
</comment>
<keyword evidence="3" id="KW-1185">Reference proteome</keyword>
<feature type="compositionally biased region" description="Basic and acidic residues" evidence="1">
    <location>
        <begin position="214"/>
        <end position="231"/>
    </location>
</feature>
<evidence type="ECO:0000313" key="3">
    <source>
        <dbReference type="Proteomes" id="UP001642260"/>
    </source>
</evidence>
<organism evidence="2 3">
    <name type="scientific">Eruca vesicaria subsp. sativa</name>
    <name type="common">Garden rocket</name>
    <name type="synonym">Eruca sativa</name>
    <dbReference type="NCBI Taxonomy" id="29727"/>
    <lineage>
        <taxon>Eukaryota</taxon>
        <taxon>Viridiplantae</taxon>
        <taxon>Streptophyta</taxon>
        <taxon>Embryophyta</taxon>
        <taxon>Tracheophyta</taxon>
        <taxon>Spermatophyta</taxon>
        <taxon>Magnoliopsida</taxon>
        <taxon>eudicotyledons</taxon>
        <taxon>Gunneridae</taxon>
        <taxon>Pentapetalae</taxon>
        <taxon>rosids</taxon>
        <taxon>malvids</taxon>
        <taxon>Brassicales</taxon>
        <taxon>Brassicaceae</taxon>
        <taxon>Brassiceae</taxon>
        <taxon>Eruca</taxon>
    </lineage>
</organism>
<feature type="region of interest" description="Disordered" evidence="1">
    <location>
        <begin position="194"/>
        <end position="253"/>
    </location>
</feature>
<name>A0ABC8LGN5_ERUVS</name>
<sequence>MEPSSLNDDVEFSLPQEFLTDDDFLLEKENKFFKGDECNLSPYELSHSFGSDSGFGTTGLTRKMAQSSLEDDFYNGFCSNHAFPTDKPWGVTRSSLCGAGDGYGHNRQTRVSSQAGAMDLYCAAVEKLATMNISDGYNTSRGNNDLPRKHTLSAAVKNPNDGAGYYSRQSLQYQKLQALRFQLMQQQNRGLKANNNKSAGHVNFSPPAWSNQRQRRDGSGMRAVFLDDRTGKQRKSTGTGVFLPRRANHTDETGETPTLATVLVPARVAEVLNLDESVVQQPMIRSSASLYEASWRQKSGFSSQMKMEQGVNEPSLPSDWAY</sequence>
<accession>A0ABC8LGN5</accession>
<reference evidence="2 3" key="1">
    <citation type="submission" date="2022-03" db="EMBL/GenBank/DDBJ databases">
        <authorList>
            <person name="Macdonald S."/>
            <person name="Ahmed S."/>
            <person name="Newling K."/>
        </authorList>
    </citation>
    <scope>NUCLEOTIDE SEQUENCE [LARGE SCALE GENOMIC DNA]</scope>
</reference>
<dbReference type="AlphaFoldDB" id="A0ABC8LGN5"/>
<evidence type="ECO:0000313" key="2">
    <source>
        <dbReference type="EMBL" id="CAH8382701.1"/>
    </source>
</evidence>
<protein>
    <submittedName>
        <fullName evidence="2">Uncharacterized protein</fullName>
    </submittedName>
</protein>
<gene>
    <name evidence="2" type="ORF">ERUC_LOCUS35184</name>
</gene>
<dbReference type="Proteomes" id="UP001642260">
    <property type="component" value="Unassembled WGS sequence"/>
</dbReference>